<dbReference type="PROSITE" id="PS50805">
    <property type="entry name" value="KRAB"/>
    <property type="match status" value="1"/>
</dbReference>
<evidence type="ECO:0000256" key="1">
    <source>
        <dbReference type="SAM" id="MobiDB-lite"/>
    </source>
</evidence>
<gene>
    <name evidence="3" type="primary">ZNF229</name>
</gene>
<dbReference type="Bgee" id="ENSG00000278318">
    <property type="expression patterns" value="Expressed in primordial germ cell in gonad and 117 other cell types or tissues"/>
</dbReference>
<keyword evidence="5" id="KW-1267">Proteomics identification</keyword>
<dbReference type="UCSC" id="uc060zry.1">
    <property type="organism name" value="human"/>
</dbReference>
<dbReference type="MassIVE" id="A0A087X068"/>
<dbReference type="VEuPathDB" id="HostDB:ENSG00000278318"/>
<organism evidence="3 4">
    <name type="scientific">Homo sapiens</name>
    <name type="common">Human</name>
    <dbReference type="NCBI Taxonomy" id="9606"/>
    <lineage>
        <taxon>Eukaryota</taxon>
        <taxon>Metazoa</taxon>
        <taxon>Chordata</taxon>
        <taxon>Craniata</taxon>
        <taxon>Vertebrata</taxon>
        <taxon>Euteleostomi</taxon>
        <taxon>Mammalia</taxon>
        <taxon>Eutheria</taxon>
        <taxon>Euarchontoglires</taxon>
        <taxon>Primates</taxon>
        <taxon>Haplorrhini</taxon>
        <taxon>Catarrhini</taxon>
        <taxon>Hominidae</taxon>
        <taxon>Homo</taxon>
    </lineage>
</organism>
<sequence>METLTSRHEKRALHSQASAISQDREEKIMSQEPLSFKDVAVVFTEEELELLDSTQRQLYQDVMQENFRNLLSVGERNPLGNWN</sequence>
<dbReference type="PANTHER" id="PTHR23232">
    <property type="entry name" value="KRAB DOMAIN C2H2 ZINC FINGER"/>
    <property type="match status" value="1"/>
</dbReference>
<dbReference type="CDD" id="cd07765">
    <property type="entry name" value="KRAB_A-box"/>
    <property type="match status" value="1"/>
</dbReference>
<keyword evidence="4" id="KW-1185">Reference proteome</keyword>
<dbReference type="AlphaFoldDB" id="A0A087X068"/>
<dbReference type="Proteomes" id="UP000005640">
    <property type="component" value="Chromosome 19"/>
</dbReference>
<evidence type="ECO:0000313" key="3">
    <source>
        <dbReference type="Ensembl" id="ENSP00000483138.1"/>
    </source>
</evidence>
<dbReference type="InterPro" id="IPR001909">
    <property type="entry name" value="KRAB"/>
</dbReference>
<dbReference type="HGNC" id="HGNC:13022">
    <property type="gene designation" value="ZNF229"/>
</dbReference>
<dbReference type="Ensembl" id="ENST00000620012.4">
    <property type="protein sequence ID" value="ENSP00000483138.1"/>
    <property type="gene ID" value="ENSG00000278318.5"/>
</dbReference>
<reference evidence="3 4" key="1">
    <citation type="journal article" date="2001" name="Nature">
        <title>Initial sequencing and analysis of the human genome.</title>
        <authorList>
            <consortium name="International Human Genome Sequencing Consortium"/>
            <person name="Lander E.S."/>
            <person name="Linton L.M."/>
            <person name="Birren B."/>
            <person name="Nusbaum C."/>
            <person name="Zody M.C."/>
            <person name="Baldwin J."/>
            <person name="Devon K."/>
            <person name="Dewar K."/>
            <person name="Doyle M."/>
            <person name="FitzHugh W."/>
            <person name="Funke R."/>
            <person name="Gage D."/>
            <person name="Harris K."/>
            <person name="Heaford A."/>
            <person name="Howland J."/>
            <person name="Kann L."/>
            <person name="Lehoczky J."/>
            <person name="LeVine R."/>
            <person name="McEwan P."/>
            <person name="McKernan K."/>
            <person name="Meldrim J."/>
            <person name="Mesirov J.P."/>
            <person name="Miranda C."/>
            <person name="Morris W."/>
            <person name="Naylor J."/>
            <person name="Raymond C."/>
            <person name="Rosetti M."/>
            <person name="Santos R."/>
            <person name="Sheridan A."/>
            <person name="Sougnez C."/>
            <person name="Stange-Thomann N."/>
            <person name="Stojanovic N."/>
            <person name="Subramanian A."/>
            <person name="Wyman D."/>
            <person name="Rogers J."/>
            <person name="Sulston J."/>
            <person name="Ainscough R."/>
            <person name="Beck S."/>
            <person name="Bentley D."/>
            <person name="Burton J."/>
            <person name="Clee C."/>
            <person name="Carter N."/>
            <person name="Coulson A."/>
            <person name="Deadman R."/>
            <person name="Deloukas P."/>
            <person name="Dunham A."/>
            <person name="Dunham I."/>
            <person name="Durbin R."/>
            <person name="French L."/>
            <person name="Grafham D."/>
            <person name="Gregory S."/>
            <person name="Hubbard T."/>
            <person name="Humphray S."/>
            <person name="Hunt A."/>
            <person name="Jones M."/>
            <person name="Lloyd C."/>
            <person name="McMurray A."/>
            <person name="Matthews L."/>
            <person name="Mercer S."/>
            <person name="Milne S."/>
            <person name="Mullikin J.C."/>
            <person name="Mungall A."/>
            <person name="Plumb R."/>
            <person name="Ross M."/>
            <person name="Shownkeen R."/>
            <person name="Sims S."/>
            <person name="Waterston R.H."/>
            <person name="Wilson R.K."/>
            <person name="Hillier L.W."/>
            <person name="McPherson J.D."/>
            <person name="Marra M.A."/>
            <person name="Mardis E.R."/>
            <person name="Fulton L.A."/>
            <person name="Chinwalla A.T."/>
            <person name="Pepin K.H."/>
            <person name="Gish W.R."/>
            <person name="Chissoe S.L."/>
            <person name="Wendl M.C."/>
            <person name="Delehaunty K.D."/>
            <person name="Miner T.L."/>
            <person name="Delehaunty A."/>
            <person name="Kramer J.B."/>
            <person name="Cook L.L."/>
            <person name="Fulton R.S."/>
            <person name="Johnson D.L."/>
            <person name="Minx P.J."/>
            <person name="Clifton S.W."/>
            <person name="Hawkins T."/>
            <person name="Branscomb E."/>
            <person name="Predki P."/>
            <person name="Richardson P."/>
            <person name="Wenning S."/>
            <person name="Slezak T."/>
            <person name="Doggett N."/>
            <person name="Cheng J.F."/>
            <person name="Olsen A."/>
            <person name="Lucas S."/>
            <person name="Elkin C."/>
            <person name="Uberbacher E."/>
            <person name="Frazier M."/>
            <person name="Gibbs R.A."/>
            <person name="Muzny D.M."/>
            <person name="Scherer S.E."/>
            <person name="Bouck J.B."/>
            <person name="Sodergren E.J."/>
            <person name="Worley K.C."/>
            <person name="Rives C.M."/>
            <person name="Gorrell J.H."/>
            <person name="Metzker M.L."/>
            <person name="Naylor S.L."/>
            <person name="Kucherlapati R.S."/>
            <person name="Nelson D.L."/>
            <person name="Weinstock G.M."/>
            <person name="Sakaki Y."/>
            <person name="Fujiyama A."/>
            <person name="Hattori M."/>
            <person name="Yada T."/>
            <person name="Toyoda A."/>
            <person name="Itoh T."/>
            <person name="Kawagoe C."/>
            <person name="Watanabe H."/>
            <person name="Totoki Y."/>
            <person name="Taylor T."/>
            <person name="Weissenbach J."/>
            <person name="Heilig R."/>
            <person name="Saurin W."/>
            <person name="Artiguenave F."/>
            <person name="Brottier P."/>
            <person name="Bruls T."/>
            <person name="Pelletier E."/>
            <person name="Robert C."/>
            <person name="Wincker P."/>
            <person name="Smith D.R."/>
            <person name="Doucette-Stamm L."/>
            <person name="Rubenfield M."/>
            <person name="Weinstock K."/>
            <person name="Lee H.M."/>
            <person name="Dubois J."/>
            <person name="Rosenthal A."/>
            <person name="Platzer M."/>
            <person name="Nyakatura G."/>
            <person name="Taudien S."/>
            <person name="Rump A."/>
            <person name="Yang H."/>
            <person name="Yu J."/>
            <person name="Wang J."/>
            <person name="Huang G."/>
            <person name="Gu J."/>
            <person name="Hood L."/>
            <person name="Rowen L."/>
            <person name="Madan A."/>
            <person name="Qin S."/>
            <person name="Davis R.W."/>
            <person name="Federspiel N.A."/>
            <person name="Abola A.P."/>
            <person name="Proctor M.J."/>
            <person name="Myers R.M."/>
            <person name="Schmutz J."/>
            <person name="Dickson M."/>
            <person name="Grimwood J."/>
            <person name="Cox D.R."/>
            <person name="Olson M.V."/>
            <person name="Kaul R."/>
            <person name="Raymond C."/>
            <person name="Shimizu N."/>
            <person name="Kawasaki K."/>
            <person name="Minoshima S."/>
            <person name="Evans G.A."/>
            <person name="Athanasiou M."/>
            <person name="Schultz R."/>
            <person name="Roe B.A."/>
            <person name="Chen F."/>
            <person name="Pan H."/>
            <person name="Ramser J."/>
            <person name="Lehrach H."/>
            <person name="Reinhardt R."/>
            <person name="McCombie W.R."/>
            <person name="de la Bastide M."/>
            <person name="Dedhia N."/>
            <person name="Blocker H."/>
            <person name="Hornischer K."/>
            <person name="Nordsiek G."/>
            <person name="Agarwala R."/>
            <person name="Aravind L."/>
            <person name="Bailey J.A."/>
            <person name="Bateman A."/>
            <person name="Batzoglou S."/>
            <person name="Birney E."/>
            <person name="Bork P."/>
            <person name="Brown D.G."/>
            <person name="Burge C.B."/>
            <person name="Cerutti L."/>
            <person name="Chen H.C."/>
            <person name="Church D."/>
            <person name="Clamp M."/>
            <person name="Copley R.R."/>
            <person name="Doerks T."/>
            <person name="Eddy S.R."/>
            <person name="Eichler E.E."/>
            <person name="Furey T.S."/>
            <person name="Galagan J."/>
            <person name="Gilbert J.G."/>
            <person name="Harmon C."/>
            <person name="Hayashizaki Y."/>
            <person name="Haussler D."/>
            <person name="Hermjakob H."/>
            <person name="Hokamp K."/>
            <person name="Jang W."/>
            <person name="Johnson L.S."/>
            <person name="Jones T.A."/>
            <person name="Kasif S."/>
            <person name="Kaspryzk A."/>
            <person name="Kennedy S."/>
            <person name="Kent W.J."/>
            <person name="Kitts P."/>
            <person name="Koonin E.V."/>
            <person name="Korf I."/>
            <person name="Kulp D."/>
            <person name="Lancet D."/>
            <person name="Lowe T.M."/>
            <person name="McLysaght A."/>
            <person name="Mikkelsen T."/>
            <person name="Moran J.V."/>
            <person name="Mulder N."/>
            <person name="Pollara V.J."/>
            <person name="Ponting C.P."/>
            <person name="Schuler G."/>
            <person name="Schultz J."/>
            <person name="Slater G."/>
            <person name="Smit A.F."/>
            <person name="Stupka E."/>
            <person name="Szustakowski J."/>
            <person name="Thierry-Mieg D."/>
            <person name="Thierry-Mieg J."/>
            <person name="Wagner L."/>
            <person name="Wallis J."/>
            <person name="Wheeler R."/>
            <person name="Williams A."/>
            <person name="Wolf Y.I."/>
            <person name="Wolfe K.H."/>
            <person name="Yang S.P."/>
            <person name="Yeh R.F."/>
            <person name="Collins F."/>
            <person name="Guyer M.S."/>
            <person name="Peterson J."/>
            <person name="Felsenfeld A."/>
            <person name="Wetterstrand K.A."/>
            <person name="Patrinos A."/>
            <person name="Morgan M.J."/>
            <person name="de Jong P."/>
            <person name="Catanese J.J."/>
            <person name="Osoegawa K."/>
            <person name="Shizuya H."/>
            <person name="Choi S."/>
            <person name="Chen Y.J."/>
        </authorList>
    </citation>
    <scope>NUCLEOTIDE SEQUENCE [LARGE SCALE GENOMIC DNA]</scope>
</reference>
<dbReference type="GeneTree" id="ENSGT00940000163513"/>
<reference evidence="3" key="5">
    <citation type="submission" date="2025-09" db="UniProtKB">
        <authorList>
            <consortium name="Ensembl"/>
        </authorList>
    </citation>
    <scope>IDENTIFICATION</scope>
</reference>
<evidence type="ECO:0000313" key="4">
    <source>
        <dbReference type="Proteomes" id="UP000005640"/>
    </source>
</evidence>
<dbReference type="OrthoDB" id="9820348at2759"/>
<proteinExistence type="evidence at protein level"/>
<accession>A0A087X068</accession>
<evidence type="ECO:0007829" key="5">
    <source>
        <dbReference type="PeptideAtlas" id="A0A087X068"/>
    </source>
</evidence>
<dbReference type="GO" id="GO:0006355">
    <property type="term" value="P:regulation of DNA-templated transcription"/>
    <property type="evidence" value="ECO:0007669"/>
    <property type="project" value="InterPro"/>
</dbReference>
<dbReference type="SUPFAM" id="SSF109640">
    <property type="entry name" value="KRAB domain (Kruppel-associated box)"/>
    <property type="match status" value="1"/>
</dbReference>
<feature type="region of interest" description="Disordered" evidence="1">
    <location>
        <begin position="1"/>
        <end position="27"/>
    </location>
</feature>
<dbReference type="EMBL" id="AC245748">
    <property type="status" value="NOT_ANNOTATED_CDS"/>
    <property type="molecule type" value="Genomic_DNA"/>
</dbReference>
<name>A0A087X068_HUMAN</name>
<dbReference type="SMR" id="A0A087X068"/>
<dbReference type="SMART" id="SM00349">
    <property type="entry name" value="KRAB"/>
    <property type="match status" value="1"/>
</dbReference>
<dbReference type="Pfam" id="PF01352">
    <property type="entry name" value="KRAB"/>
    <property type="match status" value="1"/>
</dbReference>
<dbReference type="OpenTargets" id="ENSG00000278318"/>
<dbReference type="Gene3D" id="6.10.140.140">
    <property type="match status" value="1"/>
</dbReference>
<dbReference type="HOGENOM" id="CLU_2541935_0_0_1"/>
<dbReference type="InterPro" id="IPR036051">
    <property type="entry name" value="KRAB_dom_sf"/>
</dbReference>
<reference evidence="3 4" key="2">
    <citation type="journal article" date="2004" name="Nature">
        <title>The DNA sequence and biology of human chromosome 19.</title>
        <authorList>
            <person name="Grimwood J."/>
            <person name="Gordon L.A."/>
            <person name="Olsen A."/>
            <person name="Terry A."/>
            <person name="Schmutz J."/>
            <person name="Lamerdin J."/>
            <person name="Hellsten U."/>
            <person name="Goodstein D."/>
            <person name="Couronne O."/>
            <person name="Tran-Gyamfi M."/>
            <person name="Aerts A."/>
            <person name="Altherr M."/>
            <person name="Ashworth L."/>
            <person name="Bajorek E."/>
            <person name="Black S."/>
            <person name="Branscomb E."/>
            <person name="Caenepeel S."/>
            <person name="Carrano A."/>
            <person name="Caoile C."/>
            <person name="Chan Y.M."/>
            <person name="Christensen M."/>
            <person name="Cleland C.A."/>
            <person name="Copeland A."/>
            <person name="Dalin E."/>
            <person name="Dehal P."/>
            <person name="Denys M."/>
            <person name="Detter J.C."/>
            <person name="Escobar J."/>
            <person name="Flowers D."/>
            <person name="Fotopulos D."/>
            <person name="Garcia C."/>
            <person name="Georgescu A.M."/>
            <person name="Glavina T."/>
            <person name="Gomez M."/>
            <person name="Gonzales E."/>
            <person name="Groza M."/>
            <person name="Hammon N."/>
            <person name="Hawkins T."/>
            <person name="Haydu L."/>
            <person name="Ho I."/>
            <person name="Huang W."/>
            <person name="Israni S."/>
            <person name="Jett J."/>
            <person name="Kadner K."/>
            <person name="Kimball H."/>
            <person name="Kobayashi A."/>
            <person name="Larionov V."/>
            <person name="Leem S.H."/>
            <person name="Lopez F."/>
            <person name="Lou Y."/>
            <person name="Lowry S."/>
            <person name="Malfatti S."/>
            <person name="Martinez D."/>
            <person name="McCready P."/>
            <person name="Medina C."/>
            <person name="Morgan J."/>
            <person name="Nelson K."/>
            <person name="Nolan M."/>
            <person name="Ovcharenko I."/>
            <person name="Pitluck S."/>
            <person name="Pollard M."/>
            <person name="Popkie A.P."/>
            <person name="Predki P."/>
            <person name="Quan G."/>
            <person name="Ramirez L."/>
            <person name="Rash S."/>
            <person name="Retterer J."/>
            <person name="Rodriguez A."/>
            <person name="Rogers S."/>
            <person name="Salamov A."/>
            <person name="Salazar A."/>
            <person name="She X."/>
            <person name="Smith D."/>
            <person name="Slezak T."/>
            <person name="Solovyev V."/>
            <person name="Thayer N."/>
            <person name="Tice H."/>
            <person name="Tsai M."/>
            <person name="Ustaszewska A."/>
            <person name="Vo N."/>
            <person name="Wagner M."/>
            <person name="Wheeler J."/>
            <person name="Wu K."/>
            <person name="Xie G."/>
            <person name="Yang J."/>
            <person name="Dubchak I."/>
            <person name="Furey T.S."/>
            <person name="DeJong P."/>
            <person name="Dickson M."/>
            <person name="Gordon D."/>
            <person name="Eichler E.E."/>
            <person name="Pennacchio L.A."/>
            <person name="Richardson P."/>
            <person name="Stubbs L."/>
            <person name="Rokhsar D.S."/>
            <person name="Myers R.M."/>
            <person name="Rubin E.M."/>
            <person name="Lucas S.M."/>
        </authorList>
    </citation>
    <scope>NUCLEOTIDE SEQUENCE [LARGE SCALE GENOMIC DNA]</scope>
</reference>
<dbReference type="Ensembl" id="ENST00000620012.4">
    <property type="protein sequence ID" value="ENSP00000483138.1"/>
    <property type="gene ID" value="ENSG00000278318.6"/>
</dbReference>
<dbReference type="InterPro" id="IPR050169">
    <property type="entry name" value="Krueppel_C2H2_ZnF"/>
</dbReference>
<dbReference type="PANTHER" id="PTHR23232:SF156">
    <property type="entry name" value="KRAB DOMAIN-CONTAINING PROTEIN"/>
    <property type="match status" value="1"/>
</dbReference>
<reference evidence="3" key="4">
    <citation type="submission" date="2025-08" db="UniProtKB">
        <authorList>
            <consortium name="Ensembl"/>
        </authorList>
    </citation>
    <scope>IDENTIFICATION</scope>
</reference>
<reference evidence="3 4" key="3">
    <citation type="journal article" date="2004" name="Nature">
        <title>Finishing the euchromatic sequence of the human genome.</title>
        <authorList>
            <consortium name="International Human Genome Sequencing Consortium"/>
        </authorList>
    </citation>
    <scope>NUCLEOTIDE SEQUENCE [LARGE SCALE GENOMIC DNA]</scope>
</reference>
<evidence type="ECO:0000259" key="2">
    <source>
        <dbReference type="PROSITE" id="PS50805"/>
    </source>
</evidence>
<dbReference type="ExpressionAtlas" id="A0A087X068">
    <property type="expression patterns" value="baseline and differential"/>
</dbReference>
<protein>
    <submittedName>
        <fullName evidence="3">Zinc finger protein 229</fullName>
    </submittedName>
</protein>
<feature type="domain" description="KRAB" evidence="2">
    <location>
        <begin position="34"/>
        <end position="83"/>
    </location>
</feature>